<organism evidence="1 2">
    <name type="scientific">Vermiconidia calcicola</name>
    <dbReference type="NCBI Taxonomy" id="1690605"/>
    <lineage>
        <taxon>Eukaryota</taxon>
        <taxon>Fungi</taxon>
        <taxon>Dikarya</taxon>
        <taxon>Ascomycota</taxon>
        <taxon>Pezizomycotina</taxon>
        <taxon>Dothideomycetes</taxon>
        <taxon>Dothideomycetidae</taxon>
        <taxon>Mycosphaerellales</taxon>
        <taxon>Extremaceae</taxon>
        <taxon>Vermiconidia</taxon>
    </lineage>
</organism>
<accession>A0ACC3NVV6</accession>
<sequence length="426" mass="47928">MSKLPGTAAWLRSQWSNPKDIFTILFIVGGEIVQVAIAQLCAGPVPNLTPVSFSFGWLGYAVSALKYSVGEATLMPKPEVECMLINADTGYARRNYSWVLSRMLRDFDYWRPPVCDEEEAQKLRDLQQANSEAWRVYKDMLTNGQGCKAPADPGRRSHWSACDRVVMRFESTQLGIAAIPWGIWGEWLTFWVTGAGTILAYTSGCLPQWQEEKVGVGRLKYTERKKERKDVILTEGNGAHDAILIIGCENCLDLEALVTPQRTKSNEQFTRWGSGCLAVLWVALLISVAGSDEHTWFLLGVGMLGALHNIFVAGIKRKPNAFGFDLHYEATLVEGKVMEVLWEVEKKHPKAGIAMLPVFFPGKRFPRERLLWEYAEWRSEQVQKLGRETVLQQWVMPSLRRPESALDDADIRVKPIPIAKPSVSTA</sequence>
<comment type="caution">
    <text evidence="1">The sequence shown here is derived from an EMBL/GenBank/DDBJ whole genome shotgun (WGS) entry which is preliminary data.</text>
</comment>
<gene>
    <name evidence="1" type="ORF">LTR37_001361</name>
</gene>
<reference evidence="1" key="1">
    <citation type="submission" date="2023-07" db="EMBL/GenBank/DDBJ databases">
        <title>Black Yeasts Isolated from many extreme environments.</title>
        <authorList>
            <person name="Coleine C."/>
            <person name="Stajich J.E."/>
            <person name="Selbmann L."/>
        </authorList>
    </citation>
    <scope>NUCLEOTIDE SEQUENCE</scope>
    <source>
        <strain evidence="1">CCFEE 5714</strain>
    </source>
</reference>
<keyword evidence="2" id="KW-1185">Reference proteome</keyword>
<dbReference type="EMBL" id="JAUTXU010000007">
    <property type="protein sequence ID" value="KAK3723877.1"/>
    <property type="molecule type" value="Genomic_DNA"/>
</dbReference>
<protein>
    <submittedName>
        <fullName evidence="1">Uncharacterized protein</fullName>
    </submittedName>
</protein>
<evidence type="ECO:0000313" key="2">
    <source>
        <dbReference type="Proteomes" id="UP001281147"/>
    </source>
</evidence>
<proteinExistence type="predicted"/>
<evidence type="ECO:0000313" key="1">
    <source>
        <dbReference type="EMBL" id="KAK3723877.1"/>
    </source>
</evidence>
<name>A0ACC3NVV6_9PEZI</name>
<dbReference type="Proteomes" id="UP001281147">
    <property type="component" value="Unassembled WGS sequence"/>
</dbReference>